<proteinExistence type="predicted"/>
<organism evidence="1 2">
    <name type="scientific">Actinokineospora soli</name>
    <dbReference type="NCBI Taxonomy" id="1048753"/>
    <lineage>
        <taxon>Bacteria</taxon>
        <taxon>Bacillati</taxon>
        <taxon>Actinomycetota</taxon>
        <taxon>Actinomycetes</taxon>
        <taxon>Pseudonocardiales</taxon>
        <taxon>Pseudonocardiaceae</taxon>
        <taxon>Actinokineospora</taxon>
    </lineage>
</organism>
<dbReference type="Proteomes" id="UP001596512">
    <property type="component" value="Unassembled WGS sequence"/>
</dbReference>
<evidence type="ECO:0000313" key="2">
    <source>
        <dbReference type="Proteomes" id="UP001596512"/>
    </source>
</evidence>
<sequence>MTDHCDRCGTPKTDTDPVEALSWVRDTDERGTRWFCPRCARDHLRSIEAKLQSEWW</sequence>
<reference evidence="2" key="1">
    <citation type="journal article" date="2019" name="Int. J. Syst. Evol. Microbiol.">
        <title>The Global Catalogue of Microorganisms (GCM) 10K type strain sequencing project: providing services to taxonomists for standard genome sequencing and annotation.</title>
        <authorList>
            <consortium name="The Broad Institute Genomics Platform"/>
            <consortium name="The Broad Institute Genome Sequencing Center for Infectious Disease"/>
            <person name="Wu L."/>
            <person name="Ma J."/>
        </authorList>
    </citation>
    <scope>NUCLEOTIDE SEQUENCE [LARGE SCALE GENOMIC DNA]</scope>
    <source>
        <strain evidence="2">JCM 17695</strain>
    </source>
</reference>
<keyword evidence="2" id="KW-1185">Reference proteome</keyword>
<name>A0ABW2TJ09_9PSEU</name>
<gene>
    <name evidence="1" type="ORF">ACFQV2_05790</name>
</gene>
<evidence type="ECO:0000313" key="1">
    <source>
        <dbReference type="EMBL" id="MFC7613193.1"/>
    </source>
</evidence>
<comment type="caution">
    <text evidence="1">The sequence shown here is derived from an EMBL/GenBank/DDBJ whole genome shotgun (WGS) entry which is preliminary data.</text>
</comment>
<accession>A0ABW2TJ09</accession>
<evidence type="ECO:0008006" key="3">
    <source>
        <dbReference type="Google" id="ProtNLM"/>
    </source>
</evidence>
<protein>
    <recommendedName>
        <fullName evidence="3">Small CPxCG-related zinc finger protein</fullName>
    </recommendedName>
</protein>
<dbReference type="EMBL" id="JBHTEY010000004">
    <property type="protein sequence ID" value="MFC7613193.1"/>
    <property type="molecule type" value="Genomic_DNA"/>
</dbReference>